<evidence type="ECO:0000256" key="15">
    <source>
        <dbReference type="SAM" id="Phobius"/>
    </source>
</evidence>
<keyword evidence="10 15" id="KW-1133">Transmembrane helix</keyword>
<gene>
    <name evidence="16" type="ORF">MKK02DRAFT_44300</name>
</gene>
<evidence type="ECO:0000256" key="6">
    <source>
        <dbReference type="ARBA" id="ARBA00022692"/>
    </source>
</evidence>
<dbReference type="EMBL" id="JAKWFO010000005">
    <property type="protein sequence ID" value="KAI9635608.1"/>
    <property type="molecule type" value="Genomic_DNA"/>
</dbReference>
<protein>
    <recommendedName>
        <fullName evidence="3">Store-operated calcium entry-associated regulatory factor</fullName>
    </recommendedName>
    <alternativeName>
        <fullName evidence="13">Transmembrane protein 66</fullName>
    </alternativeName>
</protein>
<feature type="region of interest" description="Disordered" evidence="14">
    <location>
        <begin position="249"/>
        <end position="320"/>
    </location>
</feature>
<keyword evidence="12 15" id="KW-0472">Membrane</keyword>
<evidence type="ECO:0000256" key="2">
    <source>
        <dbReference type="ARBA" id="ARBA00006833"/>
    </source>
</evidence>
<dbReference type="GeneID" id="77732082"/>
<sequence>MAANRKVPLAAVRYVNFHSDAYTVARRTDPIPQQTCVGAPCARYQPANILCENIGSDGMGGFQWKCEADLPTGLRFGKVDVSCEGWERPGDSNILHGSCGLTYDLVRIDGSLERDDPPMLPRKPSKLFDNAFNLLFLAISGIILYSLIRNVMKSVYPRWTPPALFGTGGPGPGGPGGGGGGGPGGGWGPGGGGWPGDCDDSPHPPPPYSKASSTPQPLPQPGQTGWAPGFFTGLAAGGVGAYLANRARGTPAPAAAAPQRERERGGWGTGTTQGVAGPGPSTAAMARNRGSRDGGLWGSDMGGGSGDMRRATGFGSSSVR</sequence>
<dbReference type="GO" id="GO:0005789">
    <property type="term" value="C:endoplasmic reticulum membrane"/>
    <property type="evidence" value="ECO:0007669"/>
    <property type="project" value="UniProtKB-SubCell"/>
</dbReference>
<dbReference type="RefSeq" id="XP_052945385.1">
    <property type="nucleotide sequence ID" value="XM_053092877.1"/>
</dbReference>
<keyword evidence="9" id="KW-0106">Calcium</keyword>
<evidence type="ECO:0000256" key="14">
    <source>
        <dbReference type="SAM" id="MobiDB-lite"/>
    </source>
</evidence>
<dbReference type="GO" id="GO:0006816">
    <property type="term" value="P:calcium ion transport"/>
    <property type="evidence" value="ECO:0007669"/>
    <property type="project" value="UniProtKB-KW"/>
</dbReference>
<feature type="transmembrane region" description="Helical" evidence="15">
    <location>
        <begin position="127"/>
        <end position="148"/>
    </location>
</feature>
<evidence type="ECO:0000313" key="16">
    <source>
        <dbReference type="EMBL" id="KAI9635608.1"/>
    </source>
</evidence>
<accession>A0AA38LUK0</accession>
<evidence type="ECO:0000256" key="4">
    <source>
        <dbReference type="ARBA" id="ARBA00022448"/>
    </source>
</evidence>
<feature type="compositionally biased region" description="Gly residues" evidence="14">
    <location>
        <begin position="166"/>
        <end position="195"/>
    </location>
</feature>
<dbReference type="AlphaFoldDB" id="A0AA38LUK0"/>
<reference evidence="16" key="1">
    <citation type="journal article" date="2022" name="G3 (Bethesda)">
        <title>High quality genome of the basidiomycete yeast Dioszegia hungarica PDD-24b-2 isolated from cloud water.</title>
        <authorList>
            <person name="Jarrige D."/>
            <person name="Haridas S."/>
            <person name="Bleykasten-Grosshans C."/>
            <person name="Joly M."/>
            <person name="Nadalig T."/>
            <person name="Sancelme M."/>
            <person name="Vuilleumier S."/>
            <person name="Grigoriev I.V."/>
            <person name="Amato P."/>
            <person name="Bringel F."/>
        </authorList>
    </citation>
    <scope>NUCLEOTIDE SEQUENCE</scope>
    <source>
        <strain evidence="16">PDD-24b-2</strain>
    </source>
</reference>
<dbReference type="Proteomes" id="UP001164286">
    <property type="component" value="Unassembled WGS sequence"/>
</dbReference>
<evidence type="ECO:0000256" key="10">
    <source>
        <dbReference type="ARBA" id="ARBA00022989"/>
    </source>
</evidence>
<keyword evidence="11" id="KW-0406">Ion transport</keyword>
<evidence type="ECO:0000256" key="5">
    <source>
        <dbReference type="ARBA" id="ARBA00022568"/>
    </source>
</evidence>
<dbReference type="PANTHER" id="PTHR15929:SF0">
    <property type="entry name" value="STORE-OPERATED CALCIUM ENTRY-ASSOCIATED REGULATORY FACTOR"/>
    <property type="match status" value="1"/>
</dbReference>
<evidence type="ECO:0000256" key="7">
    <source>
        <dbReference type="ARBA" id="ARBA00022729"/>
    </source>
</evidence>
<keyword evidence="8" id="KW-0256">Endoplasmic reticulum</keyword>
<dbReference type="GO" id="GO:2001256">
    <property type="term" value="P:regulation of store-operated calcium entry"/>
    <property type="evidence" value="ECO:0007669"/>
    <property type="project" value="InterPro"/>
</dbReference>
<comment type="subcellular location">
    <subcellularLocation>
        <location evidence="1">Endoplasmic reticulum membrane</location>
        <topology evidence="1">Single-pass type I membrane protein</topology>
    </subcellularLocation>
</comment>
<dbReference type="PANTHER" id="PTHR15929">
    <property type="entry name" value="STORE-OPERATED CALCIUM ENTRY-ASSOCIATED REGULATORY FACTOR"/>
    <property type="match status" value="1"/>
</dbReference>
<feature type="compositionally biased region" description="Gly residues" evidence="14">
    <location>
        <begin position="293"/>
        <end position="306"/>
    </location>
</feature>
<organism evidence="16 17">
    <name type="scientific">Dioszegia hungarica</name>
    <dbReference type="NCBI Taxonomy" id="4972"/>
    <lineage>
        <taxon>Eukaryota</taxon>
        <taxon>Fungi</taxon>
        <taxon>Dikarya</taxon>
        <taxon>Basidiomycota</taxon>
        <taxon>Agaricomycotina</taxon>
        <taxon>Tremellomycetes</taxon>
        <taxon>Tremellales</taxon>
        <taxon>Bulleribasidiaceae</taxon>
        <taxon>Dioszegia</taxon>
    </lineage>
</organism>
<comment type="similarity">
    <text evidence="2">Belongs to the SARAF family.</text>
</comment>
<evidence type="ECO:0000256" key="11">
    <source>
        <dbReference type="ARBA" id="ARBA00023065"/>
    </source>
</evidence>
<proteinExistence type="inferred from homology"/>
<comment type="caution">
    <text evidence="16">The sequence shown here is derived from an EMBL/GenBank/DDBJ whole genome shotgun (WGS) entry which is preliminary data.</text>
</comment>
<evidence type="ECO:0000256" key="1">
    <source>
        <dbReference type="ARBA" id="ARBA00004115"/>
    </source>
</evidence>
<evidence type="ECO:0000313" key="17">
    <source>
        <dbReference type="Proteomes" id="UP001164286"/>
    </source>
</evidence>
<keyword evidence="4" id="KW-0813">Transport</keyword>
<dbReference type="InterPro" id="IPR009567">
    <property type="entry name" value="SARAF"/>
</dbReference>
<feature type="compositionally biased region" description="Low complexity" evidence="14">
    <location>
        <begin position="249"/>
        <end position="258"/>
    </location>
</feature>
<evidence type="ECO:0000256" key="8">
    <source>
        <dbReference type="ARBA" id="ARBA00022824"/>
    </source>
</evidence>
<keyword evidence="6 15" id="KW-0812">Transmembrane</keyword>
<feature type="region of interest" description="Disordered" evidence="14">
    <location>
        <begin position="166"/>
        <end position="229"/>
    </location>
</feature>
<evidence type="ECO:0000256" key="12">
    <source>
        <dbReference type="ARBA" id="ARBA00023136"/>
    </source>
</evidence>
<dbReference type="Pfam" id="PF06682">
    <property type="entry name" value="SARAF"/>
    <property type="match status" value="1"/>
</dbReference>
<evidence type="ECO:0000256" key="3">
    <source>
        <dbReference type="ARBA" id="ARBA00016584"/>
    </source>
</evidence>
<keyword evidence="7" id="KW-0732">Signal</keyword>
<evidence type="ECO:0000256" key="13">
    <source>
        <dbReference type="ARBA" id="ARBA00031116"/>
    </source>
</evidence>
<name>A0AA38LUK0_9TREE</name>
<evidence type="ECO:0000256" key="9">
    <source>
        <dbReference type="ARBA" id="ARBA00022837"/>
    </source>
</evidence>
<keyword evidence="17" id="KW-1185">Reference proteome</keyword>
<keyword evidence="5" id="KW-0109">Calcium transport</keyword>